<feature type="region of interest" description="Disordered" evidence="1">
    <location>
        <begin position="211"/>
        <end position="238"/>
    </location>
</feature>
<accession>A0A177KI50</accession>
<name>A0A177KI50_9BACI</name>
<feature type="compositionally biased region" description="Low complexity" evidence="1">
    <location>
        <begin position="168"/>
        <end position="179"/>
    </location>
</feature>
<evidence type="ECO:0000313" key="3">
    <source>
        <dbReference type="Proteomes" id="UP000077271"/>
    </source>
</evidence>
<proteinExistence type="predicted"/>
<evidence type="ECO:0008006" key="4">
    <source>
        <dbReference type="Google" id="ProtNLM"/>
    </source>
</evidence>
<dbReference type="InterPro" id="IPR020139">
    <property type="entry name" value="DUF2642"/>
</dbReference>
<dbReference type="EMBL" id="LQWZ01000038">
    <property type="protein sequence ID" value="OAH52555.1"/>
    <property type="molecule type" value="Genomic_DNA"/>
</dbReference>
<gene>
    <name evidence="2" type="ORF">AWH48_14230</name>
</gene>
<protein>
    <recommendedName>
        <fullName evidence="4">DUF2642 domain-containing protein</fullName>
    </recommendedName>
</protein>
<comment type="caution">
    <text evidence="2">The sequence shown here is derived from an EMBL/GenBank/DDBJ whole genome shotgun (WGS) entry which is preliminary data.</text>
</comment>
<feature type="region of interest" description="Disordered" evidence="1">
    <location>
        <begin position="147"/>
        <end position="180"/>
    </location>
</feature>
<feature type="region of interest" description="Disordered" evidence="1">
    <location>
        <begin position="306"/>
        <end position="329"/>
    </location>
</feature>
<sequence length="450" mass="52737">MSSPYFSETLRALIGYSIGIFSNDGILIKGSLVDVKEDYIILQNEKEEHFYHHLNQIKSVSKNTKDIQTNKINHDYLQAEKLQEILEQCKQRWVTINCYNDQVLTGFLSKVFEDHLILISGEEKVIMQNSYISTIFSGFYEEGDSNATNNSIENGTSTNSETEATDYSNENEASAANETEATDRLDALQHDDEVEQKEELDDDQVELVNSSFETSEGKASEMNSFTADSSLRKNRVDKSSFKEKEIEEIDYTLYDRKLRSNLVTRKKRMQMPRDEEESNPSAKSKKNIRYDSGTFSRLKDLQSQTYRKNKKLKYSKKDGRLQAEEKQSVIQTTKSKKNIRYDSGTFSRLKDLQSQTYRKNKKLKYSKKDRRLQAEEKQSVIQTTVQVAEEKQDFIQPVWTQEEKEKMLETQYYSLMKQAEKSQNFSLMKQAQKDYMKLKEKRMHRERIKY</sequence>
<feature type="compositionally biased region" description="Polar residues" evidence="1">
    <location>
        <begin position="147"/>
        <end position="167"/>
    </location>
</feature>
<dbReference type="Proteomes" id="UP000077271">
    <property type="component" value="Unassembled WGS sequence"/>
</dbReference>
<dbReference type="OrthoDB" id="2965981at2"/>
<feature type="compositionally biased region" description="Basic and acidic residues" evidence="1">
    <location>
        <begin position="315"/>
        <end position="327"/>
    </location>
</feature>
<dbReference type="AlphaFoldDB" id="A0A177KI50"/>
<evidence type="ECO:0000313" key="2">
    <source>
        <dbReference type="EMBL" id="OAH52555.1"/>
    </source>
</evidence>
<evidence type="ECO:0000256" key="1">
    <source>
        <dbReference type="SAM" id="MobiDB-lite"/>
    </source>
</evidence>
<reference evidence="2 3" key="1">
    <citation type="submission" date="2016-01" db="EMBL/GenBank/DDBJ databases">
        <title>Investigation of taxonomic status of Bacillus aminovorans.</title>
        <authorList>
            <person name="Verma A."/>
            <person name="Pal Y."/>
            <person name="Krishnamurthi S."/>
        </authorList>
    </citation>
    <scope>NUCLEOTIDE SEQUENCE [LARGE SCALE GENOMIC DNA]</scope>
    <source>
        <strain evidence="2 3">DSM 4337</strain>
    </source>
</reference>
<feature type="region of interest" description="Disordered" evidence="1">
    <location>
        <begin position="264"/>
        <end position="294"/>
    </location>
</feature>
<dbReference type="Pfam" id="PF10842">
    <property type="entry name" value="DUF2642"/>
    <property type="match status" value="1"/>
</dbReference>
<dbReference type="RefSeq" id="WP_018395268.1">
    <property type="nucleotide sequence ID" value="NZ_LQWZ01000038.1"/>
</dbReference>
<organism evidence="2 3">
    <name type="scientific">Domibacillus aminovorans</name>
    <dbReference type="NCBI Taxonomy" id="29332"/>
    <lineage>
        <taxon>Bacteria</taxon>
        <taxon>Bacillati</taxon>
        <taxon>Bacillota</taxon>
        <taxon>Bacilli</taxon>
        <taxon>Bacillales</taxon>
        <taxon>Bacillaceae</taxon>
        <taxon>Domibacillus</taxon>
    </lineage>
</organism>